<proteinExistence type="predicted"/>
<reference evidence="3" key="1">
    <citation type="submission" date="2011-05" db="EMBL/GenBank/DDBJ databases">
        <authorList>
            <person name="Richards S.R."/>
            <person name="Qu J."/>
            <person name="Jiang H."/>
            <person name="Jhangiani S.N."/>
            <person name="Agravi P."/>
            <person name="Goodspeed R."/>
            <person name="Gross S."/>
            <person name="Mandapat C."/>
            <person name="Jackson L."/>
            <person name="Mathew T."/>
            <person name="Pu L."/>
            <person name="Thornton R."/>
            <person name="Saada N."/>
            <person name="Wilczek-Boney K.B."/>
            <person name="Lee S."/>
            <person name="Kovar C."/>
            <person name="Wu Y."/>
            <person name="Scherer S.E."/>
            <person name="Worley K.C."/>
            <person name="Muzny D.M."/>
            <person name="Gibbs R."/>
        </authorList>
    </citation>
    <scope>NUCLEOTIDE SEQUENCE</scope>
    <source>
        <strain evidence="3">Brora</strain>
    </source>
</reference>
<dbReference type="STRING" id="126957.T1J2M3"/>
<dbReference type="EnsemblMetazoa" id="SMAR007821-RA">
    <property type="protein sequence ID" value="SMAR007821-PA"/>
    <property type="gene ID" value="SMAR007821"/>
</dbReference>
<dbReference type="AlphaFoldDB" id="T1J2M3"/>
<organism evidence="2 3">
    <name type="scientific">Strigamia maritima</name>
    <name type="common">European centipede</name>
    <name type="synonym">Geophilus maritimus</name>
    <dbReference type="NCBI Taxonomy" id="126957"/>
    <lineage>
        <taxon>Eukaryota</taxon>
        <taxon>Metazoa</taxon>
        <taxon>Ecdysozoa</taxon>
        <taxon>Arthropoda</taxon>
        <taxon>Myriapoda</taxon>
        <taxon>Chilopoda</taxon>
        <taxon>Pleurostigmophora</taxon>
        <taxon>Geophilomorpha</taxon>
        <taxon>Linotaeniidae</taxon>
        <taxon>Strigamia</taxon>
    </lineage>
</organism>
<feature type="compositionally biased region" description="Polar residues" evidence="1">
    <location>
        <begin position="478"/>
        <end position="487"/>
    </location>
</feature>
<accession>T1J2M3</accession>
<evidence type="ECO:0008006" key="4">
    <source>
        <dbReference type="Google" id="ProtNLM"/>
    </source>
</evidence>
<dbReference type="PhylomeDB" id="T1J2M3"/>
<feature type="compositionally biased region" description="Basic and acidic residues" evidence="1">
    <location>
        <begin position="227"/>
        <end position="243"/>
    </location>
</feature>
<evidence type="ECO:0000313" key="3">
    <source>
        <dbReference type="Proteomes" id="UP000014500"/>
    </source>
</evidence>
<feature type="region of interest" description="Disordered" evidence="1">
    <location>
        <begin position="309"/>
        <end position="504"/>
    </location>
</feature>
<evidence type="ECO:0000313" key="2">
    <source>
        <dbReference type="EnsemblMetazoa" id="SMAR007821-PA"/>
    </source>
</evidence>
<dbReference type="SUPFAM" id="SSF50729">
    <property type="entry name" value="PH domain-like"/>
    <property type="match status" value="1"/>
</dbReference>
<name>T1J2M3_STRMM</name>
<dbReference type="Proteomes" id="UP000014500">
    <property type="component" value="Unassembled WGS sequence"/>
</dbReference>
<feature type="region of interest" description="Disordered" evidence="1">
    <location>
        <begin position="219"/>
        <end position="254"/>
    </location>
</feature>
<keyword evidence="3" id="KW-1185">Reference proteome</keyword>
<dbReference type="eggNOG" id="KOG3527">
    <property type="taxonomic scope" value="Eukaryota"/>
</dbReference>
<protein>
    <recommendedName>
        <fullName evidence="4">PID domain-containing protein</fullName>
    </recommendedName>
</protein>
<dbReference type="OMA" id="PRINAYH"/>
<dbReference type="HOGENOM" id="CLU_541129_0_0_1"/>
<dbReference type="PANTHER" id="PTHR41148:SF1">
    <property type="entry name" value="LP09875P"/>
    <property type="match status" value="1"/>
</dbReference>
<reference evidence="2" key="2">
    <citation type="submission" date="2015-02" db="UniProtKB">
        <authorList>
            <consortium name="EnsemblMetazoa"/>
        </authorList>
    </citation>
    <scope>IDENTIFICATION</scope>
</reference>
<evidence type="ECO:0000256" key="1">
    <source>
        <dbReference type="SAM" id="MobiDB-lite"/>
    </source>
</evidence>
<feature type="compositionally biased region" description="Basic and acidic residues" evidence="1">
    <location>
        <begin position="449"/>
        <end position="477"/>
    </location>
</feature>
<dbReference type="EMBL" id="JH431806">
    <property type="status" value="NOT_ANNOTATED_CDS"/>
    <property type="molecule type" value="Genomic_DNA"/>
</dbReference>
<dbReference type="PANTHER" id="PTHR41148">
    <property type="entry name" value="LP09875P"/>
    <property type="match status" value="1"/>
</dbReference>
<feature type="compositionally biased region" description="Basic and acidic residues" evidence="1">
    <location>
        <begin position="328"/>
        <end position="338"/>
    </location>
</feature>
<sequence>MRMCMNHLSNAWQVSSAHNVSMVMLQGECFQQLFVVMAFRSSAKRNEIKKSSYYLWFLGAKESHGLRGDSYIRPGLRYLIEREREIEPIKVTLQVSNKGLKIVQNVSSSSSIPRSNIKNGLLSSGKGEVVKHFIPHDAITCVIQGEPPQDDLVACILLLYNPVTRCPIHVHAYRCDSVETATVLRRQLQTLTEHPDTQQKMAELEQRLEGRCCERQQYRKLTGTSDGRSRGDSESSGSEREIAPHQGIPQLNAQNQPLDERTAHLYASLAAELREKLKGGKSQVPILLPPRDYDTMHRTRGKLDGIDTRKSLQANVVGPNGIFSRRLRPMDQPKDDSSGKSSGIGSDEAPSSPPRGRRSTKEREEGVSSSEDEWEMQRQLRAKAARELLHWKPSTESSSFKESRVKMAAHVDSSRSRPQSSDWRQQAAPCRVLPRISPKSPPRINAYHELPEEKRYPGLDRESARMHYSEHGSDRRIMNQQRFSYTEPNGYHKERRRMSDARDY</sequence>